<dbReference type="GO" id="GO:0016787">
    <property type="term" value="F:hydrolase activity"/>
    <property type="evidence" value="ECO:0007669"/>
    <property type="project" value="UniProtKB-KW"/>
</dbReference>
<keyword evidence="6" id="KW-0732">Signal</keyword>
<dbReference type="HAMAP" id="MF_00265">
    <property type="entry name" value="VapC_Nob1"/>
    <property type="match status" value="1"/>
</dbReference>
<keyword evidence="2 5" id="KW-0540">Nuclease</keyword>
<dbReference type="AlphaFoldDB" id="A0A5M6ZMH5"/>
<feature type="signal peptide" evidence="6">
    <location>
        <begin position="1"/>
        <end position="27"/>
    </location>
</feature>
<dbReference type="SUPFAM" id="SSF88723">
    <property type="entry name" value="PIN domain-like"/>
    <property type="match status" value="1"/>
</dbReference>
<evidence type="ECO:0000256" key="4">
    <source>
        <dbReference type="ARBA" id="ARBA00022801"/>
    </source>
</evidence>
<organism evidence="8 9">
    <name type="scientific">Alkalicaulis satelles</name>
    <dbReference type="NCBI Taxonomy" id="2609175"/>
    <lineage>
        <taxon>Bacteria</taxon>
        <taxon>Pseudomonadati</taxon>
        <taxon>Pseudomonadota</taxon>
        <taxon>Alphaproteobacteria</taxon>
        <taxon>Maricaulales</taxon>
        <taxon>Maricaulaceae</taxon>
        <taxon>Alkalicaulis</taxon>
    </lineage>
</organism>
<evidence type="ECO:0000313" key="9">
    <source>
        <dbReference type="Proteomes" id="UP000325122"/>
    </source>
</evidence>
<feature type="binding site" evidence="5">
    <location>
        <position position="104"/>
    </location>
    <ligand>
        <name>Mg(2+)</name>
        <dbReference type="ChEBI" id="CHEBI:18420"/>
    </ligand>
</feature>
<keyword evidence="1 5" id="KW-1277">Toxin-antitoxin system</keyword>
<dbReference type="EMBL" id="VWOJ01000001">
    <property type="protein sequence ID" value="KAA5804897.1"/>
    <property type="molecule type" value="Genomic_DNA"/>
</dbReference>
<keyword evidence="4 5" id="KW-0378">Hydrolase</keyword>
<sequence>MSAQSKLIVLDASAALAFILPSNMTQASTAFFDTIEAASLTAPHIFMWETLNILARHSLHARRDLDRDVAALERLEIEIQGALDISQLSAVLALAMKHTLSLFDAAYLALAAELDAPLATRDAGLLRAAALAGAPCLDLR</sequence>
<reference evidence="8 9" key="1">
    <citation type="submission" date="2019-09" db="EMBL/GenBank/DDBJ databases">
        <authorList>
            <person name="Kevbrin V."/>
            <person name="Grouzdev D.S."/>
        </authorList>
    </citation>
    <scope>NUCLEOTIDE SEQUENCE [LARGE SCALE GENOMIC DNA]</scope>
    <source>
        <strain evidence="8 9">G-192</strain>
    </source>
</reference>
<dbReference type="PANTHER" id="PTHR35901">
    <property type="entry name" value="RIBONUCLEASE VAPC3"/>
    <property type="match status" value="1"/>
</dbReference>
<proteinExistence type="inferred from homology"/>
<dbReference type="InterPro" id="IPR002716">
    <property type="entry name" value="PIN_dom"/>
</dbReference>
<keyword evidence="9" id="KW-1185">Reference proteome</keyword>
<comment type="caution">
    <text evidence="8">The sequence shown here is derived from an EMBL/GenBank/DDBJ whole genome shotgun (WGS) entry which is preliminary data.</text>
</comment>
<dbReference type="GO" id="GO:0000287">
    <property type="term" value="F:magnesium ion binding"/>
    <property type="evidence" value="ECO:0007669"/>
    <property type="project" value="UniProtKB-UniRule"/>
</dbReference>
<feature type="chain" id="PRO_5024363037" description="Ribonuclease VapC" evidence="6">
    <location>
        <begin position="28"/>
        <end position="140"/>
    </location>
</feature>
<evidence type="ECO:0000313" key="8">
    <source>
        <dbReference type="EMBL" id="KAA5804897.1"/>
    </source>
</evidence>
<comment type="similarity">
    <text evidence="5">Belongs to the PINc/VapC protein family.</text>
</comment>
<evidence type="ECO:0000256" key="2">
    <source>
        <dbReference type="ARBA" id="ARBA00022722"/>
    </source>
</evidence>
<evidence type="ECO:0000256" key="1">
    <source>
        <dbReference type="ARBA" id="ARBA00022649"/>
    </source>
</evidence>
<gene>
    <name evidence="5" type="primary">vapC</name>
    <name evidence="8" type="ORF">F1654_02550</name>
</gene>
<dbReference type="InterPro" id="IPR051619">
    <property type="entry name" value="TypeII_TA_RNase_PINc/VapC"/>
</dbReference>
<evidence type="ECO:0000256" key="6">
    <source>
        <dbReference type="SAM" id="SignalP"/>
    </source>
</evidence>
<accession>A0A5M6ZMH5</accession>
<keyword evidence="5" id="KW-0800">Toxin</keyword>
<feature type="domain" description="PIN" evidence="7">
    <location>
        <begin position="8"/>
        <end position="129"/>
    </location>
</feature>
<dbReference type="PANTHER" id="PTHR35901:SF1">
    <property type="entry name" value="EXONUCLEASE VAPC9"/>
    <property type="match status" value="1"/>
</dbReference>
<evidence type="ECO:0000256" key="5">
    <source>
        <dbReference type="HAMAP-Rule" id="MF_00265"/>
    </source>
</evidence>
<keyword evidence="3 5" id="KW-0479">Metal-binding</keyword>
<evidence type="ECO:0000259" key="7">
    <source>
        <dbReference type="Pfam" id="PF01850"/>
    </source>
</evidence>
<evidence type="ECO:0000256" key="3">
    <source>
        <dbReference type="ARBA" id="ARBA00022723"/>
    </source>
</evidence>
<dbReference type="Proteomes" id="UP000325122">
    <property type="component" value="Unassembled WGS sequence"/>
</dbReference>
<protein>
    <recommendedName>
        <fullName evidence="5">Ribonuclease VapC</fullName>
        <shortName evidence="5">RNase VapC</shortName>
        <ecNumber evidence="5">3.1.-.-</ecNumber>
    </recommendedName>
    <alternativeName>
        <fullName evidence="5">Toxin VapC</fullName>
    </alternativeName>
</protein>
<name>A0A5M6ZMH5_9PROT</name>
<dbReference type="Gene3D" id="3.40.50.1010">
    <property type="entry name" value="5'-nuclease"/>
    <property type="match status" value="1"/>
</dbReference>
<dbReference type="Pfam" id="PF01850">
    <property type="entry name" value="PIN"/>
    <property type="match status" value="1"/>
</dbReference>
<dbReference type="GO" id="GO:0004540">
    <property type="term" value="F:RNA nuclease activity"/>
    <property type="evidence" value="ECO:0007669"/>
    <property type="project" value="InterPro"/>
</dbReference>
<feature type="binding site" evidence="5">
    <location>
        <position position="11"/>
    </location>
    <ligand>
        <name>Mg(2+)</name>
        <dbReference type="ChEBI" id="CHEBI:18420"/>
    </ligand>
</feature>
<comment type="cofactor">
    <cofactor evidence="5">
        <name>Mg(2+)</name>
        <dbReference type="ChEBI" id="CHEBI:18420"/>
    </cofactor>
</comment>
<dbReference type="RefSeq" id="WP_150021928.1">
    <property type="nucleotide sequence ID" value="NZ_VWOJ01000001.1"/>
</dbReference>
<comment type="function">
    <text evidence="5">Toxic component of a toxin-antitoxin (TA) system. An RNase.</text>
</comment>
<keyword evidence="5" id="KW-0460">Magnesium</keyword>
<dbReference type="InterPro" id="IPR029060">
    <property type="entry name" value="PIN-like_dom_sf"/>
</dbReference>
<dbReference type="EC" id="3.1.-.-" evidence="5"/>
<dbReference type="GO" id="GO:0090729">
    <property type="term" value="F:toxin activity"/>
    <property type="evidence" value="ECO:0007669"/>
    <property type="project" value="UniProtKB-KW"/>
</dbReference>
<dbReference type="InterPro" id="IPR022907">
    <property type="entry name" value="VapC_family"/>
</dbReference>